<dbReference type="Proteomes" id="UP000053352">
    <property type="component" value="Unassembled WGS sequence"/>
</dbReference>
<evidence type="ECO:0000313" key="3">
    <source>
        <dbReference type="Proteomes" id="UP000053352"/>
    </source>
</evidence>
<dbReference type="Pfam" id="PF12679">
    <property type="entry name" value="ABC2_membrane_2"/>
    <property type="match status" value="1"/>
</dbReference>
<keyword evidence="1" id="KW-1133">Transmembrane helix</keyword>
<keyword evidence="1" id="KW-0812">Transmembrane</keyword>
<evidence type="ECO:0000313" key="2">
    <source>
        <dbReference type="EMBL" id="KSW12488.1"/>
    </source>
</evidence>
<dbReference type="RefSeq" id="WP_058371172.1">
    <property type="nucleotide sequence ID" value="NZ_LNTB01000001.1"/>
</dbReference>
<keyword evidence="3" id="KW-1185">Reference proteome</keyword>
<dbReference type="GO" id="GO:0005886">
    <property type="term" value="C:plasma membrane"/>
    <property type="evidence" value="ECO:0007669"/>
    <property type="project" value="UniProtKB-SubCell"/>
</dbReference>
<keyword evidence="1" id="KW-0472">Membrane</keyword>
<feature type="transmembrane region" description="Helical" evidence="1">
    <location>
        <begin position="262"/>
        <end position="285"/>
    </location>
</feature>
<feature type="transmembrane region" description="Helical" evidence="1">
    <location>
        <begin position="174"/>
        <end position="195"/>
    </location>
</feature>
<organism evidence="2 3">
    <name type="scientific">Pyrodictium occultum</name>
    <dbReference type="NCBI Taxonomy" id="2309"/>
    <lineage>
        <taxon>Archaea</taxon>
        <taxon>Thermoproteota</taxon>
        <taxon>Thermoprotei</taxon>
        <taxon>Desulfurococcales</taxon>
        <taxon>Pyrodictiaceae</taxon>
        <taxon>Pyrodictium</taxon>
    </lineage>
</organism>
<gene>
    <name evidence="2" type="ORF">CF15_07135</name>
</gene>
<dbReference type="EMBL" id="LNTB01000001">
    <property type="protein sequence ID" value="KSW12488.1"/>
    <property type="molecule type" value="Genomic_DNA"/>
</dbReference>
<evidence type="ECO:0008006" key="4">
    <source>
        <dbReference type="Google" id="ProtNLM"/>
    </source>
</evidence>
<sequence length="386" mass="40261">MRSLIAKELKTLIREPMVVMMIVMPVLVYALSAPFYSGAARQAEEAARLRGVRLALLSCHGGGLVLRLLAASLRSANVSVDVVDKCSPVEVLEEGYDVAVAVNATGGRLRLEIYVGGDLARLARTLALPGSLTSVLARAMSPGGNVSSRAYVLLNGRLWGFEELSSVYYTGVTMGYASLFILFPAASLGAALIGAEREERMLDVLLSLPVPRRSIALSKAVAALVVALLAAGSAFAGLFILFSSLGLRLSLPSYYTPASLGLYTLSLASESLLATALAMLVGLFASTVRGAQSAAALVAFPALIPFLATLAGLPSSSLFALAPYAASIYTGLSPILGLRPAALATLAQLAEAAAALLALARLLESETAVTGPETLRRLLSRLRARR</sequence>
<dbReference type="PANTHER" id="PTHR43471">
    <property type="entry name" value="ABC TRANSPORTER PERMEASE"/>
    <property type="match status" value="1"/>
</dbReference>
<feature type="transmembrane region" description="Helical" evidence="1">
    <location>
        <begin position="297"/>
        <end position="321"/>
    </location>
</feature>
<feature type="transmembrane region" description="Helical" evidence="1">
    <location>
        <begin position="17"/>
        <end position="39"/>
    </location>
</feature>
<dbReference type="AlphaFoldDB" id="A0A0V8RWU8"/>
<feature type="transmembrane region" description="Helical" evidence="1">
    <location>
        <begin position="51"/>
        <end position="70"/>
    </location>
</feature>
<proteinExistence type="predicted"/>
<dbReference type="GO" id="GO:0140359">
    <property type="term" value="F:ABC-type transporter activity"/>
    <property type="evidence" value="ECO:0007669"/>
    <property type="project" value="InterPro"/>
</dbReference>
<dbReference type="OrthoDB" id="385112at2157"/>
<comment type="caution">
    <text evidence="2">The sequence shown here is derived from an EMBL/GenBank/DDBJ whole genome shotgun (WGS) entry which is preliminary data.</text>
</comment>
<evidence type="ECO:0000256" key="1">
    <source>
        <dbReference type="SAM" id="Phobius"/>
    </source>
</evidence>
<accession>A0A0V8RWU8</accession>
<feature type="transmembrane region" description="Helical" evidence="1">
    <location>
        <begin position="216"/>
        <end position="242"/>
    </location>
</feature>
<name>A0A0V8RWU8_PYROC</name>
<dbReference type="STRING" id="2309.CF15_07135"/>
<reference evidence="2 3" key="1">
    <citation type="submission" date="2015-11" db="EMBL/GenBank/DDBJ databases">
        <title>Genome sequence of Pyrodictium occultum PL-19, a marine hyperthermophilic archaeon isolated from Volcano, Italy.</title>
        <authorList>
            <person name="Utturkar S."/>
            <person name="Huber H."/>
            <person name="Leptihn S."/>
            <person name="Brown S."/>
            <person name="Stetter K.O."/>
            <person name="Podar M."/>
        </authorList>
    </citation>
    <scope>NUCLEOTIDE SEQUENCE [LARGE SCALE GENOMIC DNA]</scope>
    <source>
        <strain evidence="2 3">PL-19</strain>
    </source>
</reference>
<protein>
    <recommendedName>
        <fullName evidence="4">ABC transporter permease</fullName>
    </recommendedName>
</protein>